<gene>
    <name evidence="3" type="ORF">SAMN05660862_1074</name>
</gene>
<evidence type="ECO:0000259" key="2">
    <source>
        <dbReference type="Pfam" id="PF04773"/>
    </source>
</evidence>
<dbReference type="OrthoDB" id="923517at2"/>
<dbReference type="GO" id="GO:0016989">
    <property type="term" value="F:sigma factor antagonist activity"/>
    <property type="evidence" value="ECO:0007669"/>
    <property type="project" value="TreeGrafter"/>
</dbReference>
<keyword evidence="1" id="KW-0812">Transmembrane</keyword>
<proteinExistence type="predicted"/>
<keyword evidence="1" id="KW-0472">Membrane</keyword>
<dbReference type="RefSeq" id="WP_159451815.1">
    <property type="nucleotide sequence ID" value="NZ_FXAU01000001.1"/>
</dbReference>
<evidence type="ECO:0000256" key="1">
    <source>
        <dbReference type="SAM" id="Phobius"/>
    </source>
</evidence>
<feature type="domain" description="FecR protein" evidence="2">
    <location>
        <begin position="125"/>
        <end position="210"/>
    </location>
</feature>
<feature type="transmembrane region" description="Helical" evidence="1">
    <location>
        <begin position="81"/>
        <end position="99"/>
    </location>
</feature>
<accession>A0A1X7IP03</accession>
<evidence type="ECO:0000313" key="4">
    <source>
        <dbReference type="Proteomes" id="UP000192980"/>
    </source>
</evidence>
<reference evidence="3 4" key="1">
    <citation type="submission" date="2017-04" db="EMBL/GenBank/DDBJ databases">
        <authorList>
            <person name="Afonso C.L."/>
            <person name="Miller P.J."/>
            <person name="Scott M.A."/>
            <person name="Spackman E."/>
            <person name="Goraichik I."/>
            <person name="Dimitrov K.M."/>
            <person name="Suarez D.L."/>
            <person name="Swayne D.E."/>
        </authorList>
    </citation>
    <scope>NUCLEOTIDE SEQUENCE [LARGE SCALE GENOMIC DNA]</scope>
    <source>
        <strain evidence="3 4">DSM 22418</strain>
    </source>
</reference>
<evidence type="ECO:0000313" key="3">
    <source>
        <dbReference type="EMBL" id="SMG16464.1"/>
    </source>
</evidence>
<dbReference type="AlphaFoldDB" id="A0A1X7IP03"/>
<dbReference type="PIRSF" id="PIRSF018266">
    <property type="entry name" value="FecR"/>
    <property type="match status" value="1"/>
</dbReference>
<organism evidence="3 4">
    <name type="scientific">Sphingobacterium psychroaquaticum</name>
    <dbReference type="NCBI Taxonomy" id="561061"/>
    <lineage>
        <taxon>Bacteria</taxon>
        <taxon>Pseudomonadati</taxon>
        <taxon>Bacteroidota</taxon>
        <taxon>Sphingobacteriia</taxon>
        <taxon>Sphingobacteriales</taxon>
        <taxon>Sphingobacteriaceae</taxon>
        <taxon>Sphingobacterium</taxon>
    </lineage>
</organism>
<dbReference type="PANTHER" id="PTHR30273:SF2">
    <property type="entry name" value="PROTEIN FECR"/>
    <property type="match status" value="1"/>
</dbReference>
<keyword evidence="4" id="KW-1185">Reference proteome</keyword>
<dbReference type="STRING" id="561061.SAMN05660862_1074"/>
<dbReference type="Proteomes" id="UP000192980">
    <property type="component" value="Unassembled WGS sequence"/>
</dbReference>
<dbReference type="InterPro" id="IPR006860">
    <property type="entry name" value="FecR"/>
</dbReference>
<keyword evidence="1" id="KW-1133">Transmembrane helix</keyword>
<dbReference type="InterPro" id="IPR012373">
    <property type="entry name" value="Ferrdict_sens_TM"/>
</dbReference>
<protein>
    <submittedName>
        <fullName evidence="3">FecR family protein</fullName>
    </submittedName>
</protein>
<dbReference type="Gene3D" id="2.60.120.1440">
    <property type="match status" value="1"/>
</dbReference>
<dbReference type="PANTHER" id="PTHR30273">
    <property type="entry name" value="PERIPLASMIC SIGNAL SENSOR AND SIGMA FACTOR ACTIVATOR FECR-RELATED"/>
    <property type="match status" value="1"/>
</dbReference>
<sequence>MDFNQLYKKYLLNELSDAELQTFMDLLADVDEECVWELEEVLACSEGEELLSPEKTNLIYEQITGESLVSSRVSLWRRYKYLSVAAIFIAFLFSSLYFWRQQQENTYAPQQELLSIHNPTKFVKSIFLKDGTKVLLKQGSRLAVLSDFDSDTLRQVKVEGEAYFEVAKNQGKPFCIVESGAFDVRVLGTAFNFTNSTDQNKLVLNHGKVRVAHGEKQSLVHPGEEISYNAKTLDFDKHLVDTVASNLWTYSLLTFEKEPLIHIFDDLNSLYPEAKLQLKEAYKGEIFTGYLPANDLDKSLVILNKAFNITIISKR</sequence>
<name>A0A1X7IP03_9SPHI</name>
<dbReference type="Pfam" id="PF04773">
    <property type="entry name" value="FecR"/>
    <property type="match status" value="1"/>
</dbReference>
<dbReference type="EMBL" id="FXAU01000001">
    <property type="protein sequence ID" value="SMG16464.1"/>
    <property type="molecule type" value="Genomic_DNA"/>
</dbReference>